<name>A0A1S1QA32_9ACTN</name>
<proteinExistence type="inferred from homology"/>
<dbReference type="EMBL" id="MBLM01000152">
    <property type="protein sequence ID" value="OHV30477.1"/>
    <property type="molecule type" value="Genomic_DNA"/>
</dbReference>
<dbReference type="PANTHER" id="PTHR46696">
    <property type="entry name" value="P450, PUTATIVE (EUROFUNG)-RELATED"/>
    <property type="match status" value="1"/>
</dbReference>
<dbReference type="InterPro" id="IPR032710">
    <property type="entry name" value="NTF2-like_dom_sf"/>
</dbReference>
<dbReference type="SUPFAM" id="SSF56801">
    <property type="entry name" value="Acetyl-CoA synthetase-like"/>
    <property type="match status" value="1"/>
</dbReference>
<dbReference type="Proteomes" id="UP000179627">
    <property type="component" value="Unassembled WGS sequence"/>
</dbReference>
<dbReference type="Gene3D" id="1.10.630.10">
    <property type="entry name" value="Cytochrome P450"/>
    <property type="match status" value="1"/>
</dbReference>
<dbReference type="Pfam" id="PF00067">
    <property type="entry name" value="p450"/>
    <property type="match status" value="1"/>
</dbReference>
<dbReference type="SUPFAM" id="SSF48264">
    <property type="entry name" value="Cytochrome P450"/>
    <property type="match status" value="1"/>
</dbReference>
<evidence type="ECO:0008006" key="5">
    <source>
        <dbReference type="Google" id="ProtNLM"/>
    </source>
</evidence>
<comment type="similarity">
    <text evidence="1">Belongs to the cytochrome P450 family.</text>
</comment>
<gene>
    <name evidence="3" type="ORF">CC117_05865</name>
</gene>
<feature type="compositionally biased region" description="Polar residues" evidence="2">
    <location>
        <begin position="482"/>
        <end position="495"/>
    </location>
</feature>
<dbReference type="GO" id="GO:0005506">
    <property type="term" value="F:iron ion binding"/>
    <property type="evidence" value="ECO:0007669"/>
    <property type="project" value="InterPro"/>
</dbReference>
<dbReference type="GO" id="GO:0036199">
    <property type="term" value="F:cholest-4-en-3-one 26-monooxygenase activity"/>
    <property type="evidence" value="ECO:0007669"/>
    <property type="project" value="TreeGrafter"/>
</dbReference>
<dbReference type="InterPro" id="IPR002397">
    <property type="entry name" value="Cyt_P450_B"/>
</dbReference>
<dbReference type="InterPro" id="IPR036396">
    <property type="entry name" value="Cyt_P450_sf"/>
</dbReference>
<feature type="region of interest" description="Disordered" evidence="2">
    <location>
        <begin position="76"/>
        <end position="101"/>
    </location>
</feature>
<dbReference type="GO" id="GO:0006707">
    <property type="term" value="P:cholesterol catabolic process"/>
    <property type="evidence" value="ECO:0007669"/>
    <property type="project" value="TreeGrafter"/>
</dbReference>
<feature type="compositionally biased region" description="Polar residues" evidence="2">
    <location>
        <begin position="402"/>
        <end position="417"/>
    </location>
</feature>
<evidence type="ECO:0000313" key="4">
    <source>
        <dbReference type="Proteomes" id="UP000179627"/>
    </source>
</evidence>
<dbReference type="PRINTS" id="PR00359">
    <property type="entry name" value="BP450"/>
</dbReference>
<dbReference type="PANTHER" id="PTHR46696:SF4">
    <property type="entry name" value="BIOTIN BIOSYNTHESIS CYTOCHROME P450"/>
    <property type="match status" value="1"/>
</dbReference>
<dbReference type="AlphaFoldDB" id="A0A1S1QA32"/>
<evidence type="ECO:0000256" key="1">
    <source>
        <dbReference type="ARBA" id="ARBA00010617"/>
    </source>
</evidence>
<dbReference type="InterPro" id="IPR001128">
    <property type="entry name" value="Cyt_P450"/>
</dbReference>
<protein>
    <recommendedName>
        <fullName evidence="5">Cytochrome P450</fullName>
    </recommendedName>
</protein>
<feature type="region of interest" description="Disordered" evidence="2">
    <location>
        <begin position="401"/>
        <end position="506"/>
    </location>
</feature>
<comment type="caution">
    <text evidence="3">The sequence shown here is derived from an EMBL/GenBank/DDBJ whole genome shotgun (WGS) entry which is preliminary data.</text>
</comment>
<dbReference type="InterPro" id="IPR042099">
    <property type="entry name" value="ANL_N_sf"/>
</dbReference>
<keyword evidence="4" id="KW-1185">Reference proteome</keyword>
<organism evidence="3 4">
    <name type="scientific">Parafrankia colletiae</name>
    <dbReference type="NCBI Taxonomy" id="573497"/>
    <lineage>
        <taxon>Bacteria</taxon>
        <taxon>Bacillati</taxon>
        <taxon>Actinomycetota</taxon>
        <taxon>Actinomycetes</taxon>
        <taxon>Frankiales</taxon>
        <taxon>Frankiaceae</taxon>
        <taxon>Parafrankia</taxon>
    </lineage>
</organism>
<sequence>MGLLVKLLEGIDRARMESGRVRFLGPDSEDVMGWSAFFTKAERVAAWLQRAHEGGPGSPVVVLADTSRAMVTAWSSNRPAAGLPHSATRGSSSAHRTRSPRLDLSSVKAALCGGEPIEPEADADILAARQVAVPARASSGSRARRLVRLGPAVPGLQVRVVDPETGQVCPERSAAAANRVYEAWAVPDTAVRARILAEVCTPEVTYANPLKRAGGVQALAELITELTGAPRPSPGDPDLVPDQQDPISALLDACGTLATLATDLAQSRRRRPADDLLTALVEAEVDGTRLTTREIASFFTLLAFAGQETTRNAISLGFWALHTSPDARRAWAADFDQLTPTAVEEILRYSTPVATMRRTVTRDTVLNDRPLAAGDKVVLFYSAANHDDRVFADPDRLDLSRDPTSVSAPTLPAQRSPQCFAKSFDSSPTSPSPESPSFCARSPSTASSGPPQDRKNSSAASSVQSYPGSSNQQPRRTPVRRGTQNSGKNLSTTELAGNRALIGRHS</sequence>
<dbReference type="SUPFAM" id="SSF54427">
    <property type="entry name" value="NTF2-like"/>
    <property type="match status" value="1"/>
</dbReference>
<dbReference type="GO" id="GO:0020037">
    <property type="term" value="F:heme binding"/>
    <property type="evidence" value="ECO:0007669"/>
    <property type="project" value="InterPro"/>
</dbReference>
<evidence type="ECO:0000313" key="3">
    <source>
        <dbReference type="EMBL" id="OHV30477.1"/>
    </source>
</evidence>
<feature type="compositionally biased region" description="Polar residues" evidence="2">
    <location>
        <begin position="457"/>
        <end position="475"/>
    </location>
</feature>
<accession>A0A1S1QA32</accession>
<dbReference type="GO" id="GO:0008395">
    <property type="term" value="F:steroid hydroxylase activity"/>
    <property type="evidence" value="ECO:0007669"/>
    <property type="project" value="TreeGrafter"/>
</dbReference>
<evidence type="ECO:0000256" key="2">
    <source>
        <dbReference type="SAM" id="MobiDB-lite"/>
    </source>
</evidence>
<dbReference type="Gene3D" id="3.40.50.12780">
    <property type="entry name" value="N-terminal domain of ligase-like"/>
    <property type="match status" value="1"/>
</dbReference>
<reference evidence="4" key="1">
    <citation type="submission" date="2016-07" db="EMBL/GenBank/DDBJ databases">
        <title>Sequence Frankia sp. strain CcI1.17.</title>
        <authorList>
            <person name="Ghodhbane-Gtari F."/>
            <person name="Swanson E."/>
            <person name="Gueddou A."/>
            <person name="Morris K."/>
            <person name="Hezbri K."/>
            <person name="Ktari A."/>
            <person name="Nouioui I."/>
            <person name="Abebe-Akele F."/>
            <person name="Simpson S."/>
            <person name="Thomas K."/>
            <person name="Gtari M."/>
            <person name="Tisa L.S."/>
            <person name="Hurst S."/>
        </authorList>
    </citation>
    <scope>NUCLEOTIDE SEQUENCE [LARGE SCALE GENOMIC DNA]</scope>
    <source>
        <strain evidence="4">Cc1.17</strain>
    </source>
</reference>